<sequence>MTTLLSDALAGRTVITAVDRRSEELAAALERHGARVVPAAAMSTIPHVDDDTLLERTRALVAAPPDATVVLTGVGMRGWLEAADAAGLGEDLRAALGASRIHSRGTKAHGAVRGAGLDSVYVATSETAAELGDELLSTGVDGLRIAVQHHGSGDDGLDELLTAHGAEVISLTVYRWGPPSNPAALTRAVELAGAGGADAVLFTSAPGATGWLDAAARAGTLDAVRERARAGALVLASVGPVTSAALTARDLPVLEAERARTGSLVRTVVQHFAALS</sequence>
<dbReference type="SUPFAM" id="SSF69618">
    <property type="entry name" value="HemD-like"/>
    <property type="match status" value="1"/>
</dbReference>
<evidence type="ECO:0000313" key="2">
    <source>
        <dbReference type="EMBL" id="HJF49946.1"/>
    </source>
</evidence>
<keyword evidence="2" id="KW-0456">Lyase</keyword>
<dbReference type="Gene3D" id="3.40.50.10090">
    <property type="match status" value="2"/>
</dbReference>
<dbReference type="InterPro" id="IPR003754">
    <property type="entry name" value="4pyrrol_synth_uPrphyn_synth"/>
</dbReference>
<proteinExistence type="predicted"/>
<dbReference type="PANTHER" id="PTHR40082">
    <property type="entry name" value="BLR5956 PROTEIN"/>
    <property type="match status" value="1"/>
</dbReference>
<comment type="caution">
    <text evidence="2">The sequence shown here is derived from an EMBL/GenBank/DDBJ whole genome shotgun (WGS) entry which is preliminary data.</text>
</comment>
<dbReference type="EMBL" id="DYWO01000267">
    <property type="protein sequence ID" value="HJF49946.1"/>
    <property type="molecule type" value="Genomic_DNA"/>
</dbReference>
<gene>
    <name evidence="2" type="ORF">K8W24_09145</name>
</gene>
<dbReference type="GO" id="GO:0004852">
    <property type="term" value="F:uroporphyrinogen-III synthase activity"/>
    <property type="evidence" value="ECO:0007669"/>
    <property type="project" value="UniProtKB-EC"/>
</dbReference>
<dbReference type="AlphaFoldDB" id="A0A921KSM5"/>
<feature type="domain" description="Tetrapyrrole biosynthesis uroporphyrinogen III synthase" evidence="1">
    <location>
        <begin position="24"/>
        <end position="265"/>
    </location>
</feature>
<dbReference type="Pfam" id="PF02602">
    <property type="entry name" value="HEM4"/>
    <property type="match status" value="1"/>
</dbReference>
<reference evidence="2" key="2">
    <citation type="submission" date="2021-09" db="EMBL/GenBank/DDBJ databases">
        <authorList>
            <person name="Gilroy R."/>
        </authorList>
    </citation>
    <scope>NUCLEOTIDE SEQUENCE</scope>
    <source>
        <strain evidence="2">1647</strain>
    </source>
</reference>
<dbReference type="GO" id="GO:0006780">
    <property type="term" value="P:uroporphyrinogen III biosynthetic process"/>
    <property type="evidence" value="ECO:0007669"/>
    <property type="project" value="InterPro"/>
</dbReference>
<protein>
    <submittedName>
        <fullName evidence="2">Uroporphyrinogen-III synthase</fullName>
        <ecNumber evidence="2">4.2.1.75</ecNumber>
    </submittedName>
</protein>
<evidence type="ECO:0000313" key="3">
    <source>
        <dbReference type="Proteomes" id="UP000775129"/>
    </source>
</evidence>
<name>A0A921KSM5_9MICO</name>
<reference evidence="2" key="1">
    <citation type="journal article" date="2021" name="PeerJ">
        <title>Extensive microbial diversity within the chicken gut microbiome revealed by metagenomics and culture.</title>
        <authorList>
            <person name="Gilroy R."/>
            <person name="Ravi A."/>
            <person name="Getino M."/>
            <person name="Pursley I."/>
            <person name="Horton D.L."/>
            <person name="Alikhan N.F."/>
            <person name="Baker D."/>
            <person name="Gharbi K."/>
            <person name="Hall N."/>
            <person name="Watson M."/>
            <person name="Adriaenssens E.M."/>
            <person name="Foster-Nyarko E."/>
            <person name="Jarju S."/>
            <person name="Secka A."/>
            <person name="Antonio M."/>
            <person name="Oren A."/>
            <person name="Chaudhuri R.R."/>
            <person name="La Ragione R."/>
            <person name="Hildebrand F."/>
            <person name="Pallen M.J."/>
        </authorList>
    </citation>
    <scope>NUCLEOTIDE SEQUENCE</scope>
    <source>
        <strain evidence="2">1647</strain>
    </source>
</reference>
<dbReference type="Proteomes" id="UP000775129">
    <property type="component" value="Unassembled WGS sequence"/>
</dbReference>
<dbReference type="EC" id="4.2.1.75" evidence="2"/>
<organism evidence="2 3">
    <name type="scientific">Brachybacterium paraconglomeratum</name>
    <dbReference type="NCBI Taxonomy" id="173362"/>
    <lineage>
        <taxon>Bacteria</taxon>
        <taxon>Bacillati</taxon>
        <taxon>Actinomycetota</taxon>
        <taxon>Actinomycetes</taxon>
        <taxon>Micrococcales</taxon>
        <taxon>Dermabacteraceae</taxon>
        <taxon>Brachybacterium</taxon>
    </lineage>
</organism>
<dbReference type="PANTHER" id="PTHR40082:SF1">
    <property type="entry name" value="BLR5956 PROTEIN"/>
    <property type="match status" value="1"/>
</dbReference>
<dbReference type="InterPro" id="IPR036108">
    <property type="entry name" value="4pyrrol_syn_uPrphyn_synt_sf"/>
</dbReference>
<dbReference type="CDD" id="cd06578">
    <property type="entry name" value="HemD"/>
    <property type="match status" value="1"/>
</dbReference>
<evidence type="ECO:0000259" key="1">
    <source>
        <dbReference type="Pfam" id="PF02602"/>
    </source>
</evidence>
<accession>A0A921KSM5</accession>
<dbReference type="InterPro" id="IPR039793">
    <property type="entry name" value="UROS/Hem4"/>
</dbReference>